<dbReference type="EMBL" id="CP099418">
    <property type="protein sequence ID" value="USW48381.1"/>
    <property type="molecule type" value="Genomic_DNA"/>
</dbReference>
<dbReference type="InterPro" id="IPR019331">
    <property type="entry name" value="FAM192A/Fyv6_N"/>
</dbReference>
<keyword evidence="6" id="KW-1185">Reference proteome</keyword>
<evidence type="ECO:0000259" key="4">
    <source>
        <dbReference type="Pfam" id="PF10187"/>
    </source>
</evidence>
<comment type="subcellular location">
    <subcellularLocation>
        <location evidence="1">Nucleus</location>
    </subcellularLocation>
</comment>
<name>A0A9Q9ALZ9_9PEZI</name>
<reference evidence="5" key="1">
    <citation type="submission" date="2022-06" db="EMBL/GenBank/DDBJ databases">
        <title>Complete genome sequences of two strains of the flax pathogen Septoria linicola.</title>
        <authorList>
            <person name="Lapalu N."/>
            <person name="Simon A."/>
            <person name="Demenou B."/>
            <person name="Paumier D."/>
            <person name="Guillot M.-P."/>
            <person name="Gout L."/>
            <person name="Valade R."/>
        </authorList>
    </citation>
    <scope>NUCLEOTIDE SEQUENCE</scope>
    <source>
        <strain evidence="5">SE15195</strain>
    </source>
</reference>
<feature type="compositionally biased region" description="Low complexity" evidence="3">
    <location>
        <begin position="213"/>
        <end position="226"/>
    </location>
</feature>
<dbReference type="InterPro" id="IPR039845">
    <property type="entry name" value="FAM192A"/>
</dbReference>
<feature type="compositionally biased region" description="Polar residues" evidence="3">
    <location>
        <begin position="120"/>
        <end position="134"/>
    </location>
</feature>
<evidence type="ECO:0000313" key="6">
    <source>
        <dbReference type="Proteomes" id="UP001056384"/>
    </source>
</evidence>
<feature type="region of interest" description="Disordered" evidence="3">
    <location>
        <begin position="112"/>
        <end position="238"/>
    </location>
</feature>
<protein>
    <submittedName>
        <fullName evidence="5">PSME3-interacting protein</fullName>
    </submittedName>
</protein>
<proteinExistence type="predicted"/>
<evidence type="ECO:0000256" key="1">
    <source>
        <dbReference type="ARBA" id="ARBA00004123"/>
    </source>
</evidence>
<accession>A0A9Q9ALZ9</accession>
<dbReference type="GO" id="GO:0005634">
    <property type="term" value="C:nucleus"/>
    <property type="evidence" value="ECO:0007669"/>
    <property type="project" value="UniProtKB-SubCell"/>
</dbReference>
<dbReference type="Proteomes" id="UP001056384">
    <property type="component" value="Chromosome 1"/>
</dbReference>
<gene>
    <name evidence="5" type="ORF">Slin15195_G017000</name>
</gene>
<dbReference type="PANTHER" id="PTHR13495:SF0">
    <property type="entry name" value="PSME3-INTERACTING PROTEIN"/>
    <property type="match status" value="1"/>
</dbReference>
<evidence type="ECO:0000256" key="2">
    <source>
        <dbReference type="ARBA" id="ARBA00023242"/>
    </source>
</evidence>
<sequence length="238" mass="25338">MSRFVAAGADGEPTEQDEKWLAAQKAIEATRSKPRVELGSQEGGKSLYETLQANKEKKQAAYEESLRIGNQFQSLDEDDVEFLDSVLESTRAQEAAVKRDTKEQLDAFRQQQLDAERKNASPTATQNTSEQTTWAVGRKRKKDHKALGGVKLRKSSSTAADKEAAVSSIAAGVNITDEKTGPPQKPPVSGTVPRSGEDAIVALTSKDEKKGDAPPSTAAGAAASTGLGLGAYSSDEDD</sequence>
<keyword evidence="2" id="KW-0539">Nucleus</keyword>
<dbReference type="OrthoDB" id="75807at2759"/>
<dbReference type="Pfam" id="PF10187">
    <property type="entry name" value="FAM192A_Fyv6_N"/>
    <property type="match status" value="1"/>
</dbReference>
<evidence type="ECO:0000313" key="5">
    <source>
        <dbReference type="EMBL" id="USW48381.1"/>
    </source>
</evidence>
<feature type="domain" description="FAM192A/Fyv6 N-terminal" evidence="4">
    <location>
        <begin position="10"/>
        <end position="109"/>
    </location>
</feature>
<evidence type="ECO:0000256" key="3">
    <source>
        <dbReference type="SAM" id="MobiDB-lite"/>
    </source>
</evidence>
<organism evidence="5 6">
    <name type="scientific">Septoria linicola</name>
    <dbReference type="NCBI Taxonomy" id="215465"/>
    <lineage>
        <taxon>Eukaryota</taxon>
        <taxon>Fungi</taxon>
        <taxon>Dikarya</taxon>
        <taxon>Ascomycota</taxon>
        <taxon>Pezizomycotina</taxon>
        <taxon>Dothideomycetes</taxon>
        <taxon>Dothideomycetidae</taxon>
        <taxon>Mycosphaerellales</taxon>
        <taxon>Mycosphaerellaceae</taxon>
        <taxon>Septoria</taxon>
    </lineage>
</organism>
<dbReference type="PANTHER" id="PTHR13495">
    <property type="entry name" value="NEFA-INTERACTING NUCLEAR PROTEIN NIP30"/>
    <property type="match status" value="1"/>
</dbReference>
<dbReference type="AlphaFoldDB" id="A0A9Q9ALZ9"/>